<evidence type="ECO:0000313" key="5">
    <source>
        <dbReference type="Proteomes" id="UP001551482"/>
    </source>
</evidence>
<dbReference type="PANTHER" id="PTHR30466:SF15">
    <property type="entry name" value="POSSIBLE OXIDOREDUCTASE"/>
    <property type="match status" value="1"/>
</dbReference>
<keyword evidence="1" id="KW-0560">Oxidoreductase</keyword>
<evidence type="ECO:0000313" key="4">
    <source>
        <dbReference type="EMBL" id="MEU8136227.1"/>
    </source>
</evidence>
<dbReference type="InterPro" id="IPR002563">
    <property type="entry name" value="Flavin_Rdtase-like_dom"/>
</dbReference>
<dbReference type="SUPFAM" id="SSF50475">
    <property type="entry name" value="FMN-binding split barrel"/>
    <property type="match status" value="1"/>
</dbReference>
<dbReference type="InterPro" id="IPR012349">
    <property type="entry name" value="Split_barrel_FMN-bd"/>
</dbReference>
<evidence type="ECO:0000259" key="3">
    <source>
        <dbReference type="SMART" id="SM00903"/>
    </source>
</evidence>
<feature type="compositionally biased region" description="Acidic residues" evidence="2">
    <location>
        <begin position="138"/>
        <end position="148"/>
    </location>
</feature>
<dbReference type="Gene3D" id="2.30.110.10">
    <property type="entry name" value="Electron Transport, Fmn-binding Protein, Chain A"/>
    <property type="match status" value="1"/>
</dbReference>
<comment type="caution">
    <text evidence="4">The sequence shown here is derived from an EMBL/GenBank/DDBJ whole genome shotgun (WGS) entry which is preliminary data.</text>
</comment>
<dbReference type="SMART" id="SM00903">
    <property type="entry name" value="Flavin_Reduct"/>
    <property type="match status" value="1"/>
</dbReference>
<dbReference type="EMBL" id="JBEZFP010000058">
    <property type="protein sequence ID" value="MEU8136227.1"/>
    <property type="molecule type" value="Genomic_DNA"/>
</dbReference>
<dbReference type="Pfam" id="PF01613">
    <property type="entry name" value="Flavin_Reduct"/>
    <property type="match status" value="1"/>
</dbReference>
<organism evidence="4 5">
    <name type="scientific">Streptodolium elevatio</name>
    <dbReference type="NCBI Taxonomy" id="3157996"/>
    <lineage>
        <taxon>Bacteria</taxon>
        <taxon>Bacillati</taxon>
        <taxon>Actinomycetota</taxon>
        <taxon>Actinomycetes</taxon>
        <taxon>Kitasatosporales</taxon>
        <taxon>Streptomycetaceae</taxon>
        <taxon>Streptodolium</taxon>
    </lineage>
</organism>
<evidence type="ECO:0000256" key="2">
    <source>
        <dbReference type="SAM" id="MobiDB-lite"/>
    </source>
</evidence>
<reference evidence="4 5" key="1">
    <citation type="submission" date="2024-06" db="EMBL/GenBank/DDBJ databases">
        <title>The Natural Products Discovery Center: Release of the First 8490 Sequenced Strains for Exploring Actinobacteria Biosynthetic Diversity.</title>
        <authorList>
            <person name="Kalkreuter E."/>
            <person name="Kautsar S.A."/>
            <person name="Yang D."/>
            <person name="Bader C.D."/>
            <person name="Teijaro C.N."/>
            <person name="Fluegel L."/>
            <person name="Davis C.M."/>
            <person name="Simpson J.R."/>
            <person name="Lauterbach L."/>
            <person name="Steele A.D."/>
            <person name="Gui C."/>
            <person name="Meng S."/>
            <person name="Li G."/>
            <person name="Viehrig K."/>
            <person name="Ye F."/>
            <person name="Su P."/>
            <person name="Kiefer A.F."/>
            <person name="Nichols A."/>
            <person name="Cepeda A.J."/>
            <person name="Yan W."/>
            <person name="Fan B."/>
            <person name="Jiang Y."/>
            <person name="Adhikari A."/>
            <person name="Zheng C.-J."/>
            <person name="Schuster L."/>
            <person name="Cowan T.M."/>
            <person name="Smanski M.J."/>
            <person name="Chevrette M.G."/>
            <person name="De Carvalho L.P.S."/>
            <person name="Shen B."/>
        </authorList>
    </citation>
    <scope>NUCLEOTIDE SEQUENCE [LARGE SCALE GENOMIC DNA]</scope>
    <source>
        <strain evidence="4 5">NPDC048946</strain>
    </source>
</reference>
<feature type="domain" description="Flavin reductase like" evidence="3">
    <location>
        <begin position="7"/>
        <end position="153"/>
    </location>
</feature>
<keyword evidence="5" id="KW-1185">Reference proteome</keyword>
<dbReference type="InterPro" id="IPR050268">
    <property type="entry name" value="NADH-dep_flavin_reductase"/>
</dbReference>
<dbReference type="RefSeq" id="WP_358356586.1">
    <property type="nucleotide sequence ID" value="NZ_JBEZFP010000058.1"/>
</dbReference>
<dbReference type="Proteomes" id="UP001551482">
    <property type="component" value="Unassembled WGS sequence"/>
</dbReference>
<evidence type="ECO:0000256" key="1">
    <source>
        <dbReference type="ARBA" id="ARBA00023002"/>
    </source>
</evidence>
<accession>A0ABV3DLA1</accession>
<feature type="region of interest" description="Disordered" evidence="2">
    <location>
        <begin position="133"/>
        <end position="154"/>
    </location>
</feature>
<gene>
    <name evidence="4" type="ORF">AB0C36_22285</name>
</gene>
<dbReference type="PANTHER" id="PTHR30466">
    <property type="entry name" value="FLAVIN REDUCTASE"/>
    <property type="match status" value="1"/>
</dbReference>
<name>A0ABV3DLA1_9ACTN</name>
<protein>
    <submittedName>
        <fullName evidence="4">Flavin reductase family protein</fullName>
    </submittedName>
</protein>
<sequence length="172" mass="18540">MPFEQFADVLDYPMLVVTAVHPGTGERSGCLVGFASQCSLDPARFLVCLSVVNHTHRIAVASPVLAVHSLEAGQRDLAALFGEQTGDHIDKFDRCRWEPGPADVPLLTDCRVRFAGTVVERLDNLGDHTGFVLAPTDADADPAPDTDDGIASRDRSPLMFSDVRNLHPGHPA</sequence>
<proteinExistence type="predicted"/>